<keyword evidence="2" id="KW-0732">Signal</keyword>
<evidence type="ECO:0000256" key="1">
    <source>
        <dbReference type="SAM" id="MobiDB-lite"/>
    </source>
</evidence>
<dbReference type="InterPro" id="IPR005046">
    <property type="entry name" value="DUF285"/>
</dbReference>
<dbReference type="Pfam" id="PF03382">
    <property type="entry name" value="DUF285"/>
    <property type="match status" value="1"/>
</dbReference>
<feature type="compositionally biased region" description="Low complexity" evidence="1">
    <location>
        <begin position="463"/>
        <end position="476"/>
    </location>
</feature>
<dbReference type="EMBL" id="AZFV01000007">
    <property type="protein sequence ID" value="KRM17664.1"/>
    <property type="molecule type" value="Genomic_DNA"/>
</dbReference>
<evidence type="ECO:0000259" key="3">
    <source>
        <dbReference type="Pfam" id="PF03217"/>
    </source>
</evidence>
<dbReference type="Proteomes" id="UP000051302">
    <property type="component" value="Unassembled WGS sequence"/>
</dbReference>
<dbReference type="RefSeq" id="WP_057891514.1">
    <property type="nucleotide sequence ID" value="NZ_AZFV01000007.1"/>
</dbReference>
<sequence>MKLRINKFTLSCVAVLSSAILFGVNGINVQAADSGTGSVNSVSTVQPKDEYTYVNGETAYGGFNYSGITWAVYKINGDDNNYQLRLGSTDGSVVEKPEQSQGTGNFDWVDYDSKITSVDIVGKLKANAIQQSLFEGLTNAKVISGLNLLDTSDTGDFSNMFKGDSSLESLDISDWNMSKETDTRNMFTGTHLVSLTLGPNSVITSSDLPSDPFEYMIAGNKYTANGWKDASGTVKPVSTTDLISTYSLGNTGRTQTTWVPNVIPESVDYYIQYADSSSGENLPVKSSKTYKGTTGESVNLSTATNGRVTLSQIGQLLPGYSADSIENETGTVSGDGNGGYAVKAEVKKLDSINIAVSQTVGTDKSTDASFKIPVNDASYKYSNITAPTNSTIDLNKSTIKIGDGTAESFASYSPTSKDLNSVLSGAITSQLKDGIFGDKAAGTTPITVNAVYTKKSTGGGSSSGNHHNNGNNNNEDNNTEDKGGTTSSVSQTVSTTTKDVNLYDNKGKLITNKALGKDSGWFSDQEYTLDGILYYRVASDEYVKASDVYVYTAQNNIVRVKGKSIVYMVDSVGHKITDRALSPDTEWYSDRYTMINGQKYYRVATNEFVSAADVSLL</sequence>
<feature type="chain" id="PRO_5006412724" description="S-layer protein C-terminal domain-containing protein" evidence="2">
    <location>
        <begin position="32"/>
        <end position="617"/>
    </location>
</feature>
<dbReference type="Pfam" id="PF03217">
    <property type="entry name" value="SlpA"/>
    <property type="match status" value="2"/>
</dbReference>
<dbReference type="InterPro" id="IPR024968">
    <property type="entry name" value="SlpA_C_lactobacillus"/>
</dbReference>
<keyword evidence="5" id="KW-1185">Reference proteome</keyword>
<name>A0A0R1WII2_9LACO</name>
<protein>
    <recommendedName>
        <fullName evidence="3">S-layer protein C-terminal domain-containing protein</fullName>
    </recommendedName>
</protein>
<organism evidence="4 5">
    <name type="scientific">Companilactobacillus nantensis DSM 16982</name>
    <dbReference type="NCBI Taxonomy" id="1423774"/>
    <lineage>
        <taxon>Bacteria</taxon>
        <taxon>Bacillati</taxon>
        <taxon>Bacillota</taxon>
        <taxon>Bacilli</taxon>
        <taxon>Lactobacillales</taxon>
        <taxon>Lactobacillaceae</taxon>
        <taxon>Companilactobacillus</taxon>
    </lineage>
</organism>
<dbReference type="STRING" id="1423774.FD31_GL002423"/>
<feature type="domain" description="S-layer protein C-terminal" evidence="3">
    <location>
        <begin position="567"/>
        <end position="612"/>
    </location>
</feature>
<feature type="signal peptide" evidence="2">
    <location>
        <begin position="1"/>
        <end position="31"/>
    </location>
</feature>
<evidence type="ECO:0000313" key="4">
    <source>
        <dbReference type="EMBL" id="KRM17664.1"/>
    </source>
</evidence>
<feature type="domain" description="S-layer protein C-terminal" evidence="3">
    <location>
        <begin position="488"/>
        <end position="546"/>
    </location>
</feature>
<evidence type="ECO:0000313" key="5">
    <source>
        <dbReference type="Proteomes" id="UP000051302"/>
    </source>
</evidence>
<accession>A0A0R1WII2</accession>
<comment type="caution">
    <text evidence="4">The sequence shown here is derived from an EMBL/GenBank/DDBJ whole genome shotgun (WGS) entry which is preliminary data.</text>
</comment>
<dbReference type="PATRIC" id="fig|1423774.3.peg.2517"/>
<feature type="compositionally biased region" description="Low complexity" evidence="1">
    <location>
        <begin position="484"/>
        <end position="494"/>
    </location>
</feature>
<dbReference type="AlphaFoldDB" id="A0A0R1WII2"/>
<reference evidence="4 5" key="1">
    <citation type="journal article" date="2015" name="Genome Announc.">
        <title>Expanding the biotechnology potential of lactobacilli through comparative genomics of 213 strains and associated genera.</title>
        <authorList>
            <person name="Sun Z."/>
            <person name="Harris H.M."/>
            <person name="McCann A."/>
            <person name="Guo C."/>
            <person name="Argimon S."/>
            <person name="Zhang W."/>
            <person name="Yang X."/>
            <person name="Jeffery I.B."/>
            <person name="Cooney J.C."/>
            <person name="Kagawa T.F."/>
            <person name="Liu W."/>
            <person name="Song Y."/>
            <person name="Salvetti E."/>
            <person name="Wrobel A."/>
            <person name="Rasinkangas P."/>
            <person name="Parkhill J."/>
            <person name="Rea M.C."/>
            <person name="O'Sullivan O."/>
            <person name="Ritari J."/>
            <person name="Douillard F.P."/>
            <person name="Paul Ross R."/>
            <person name="Yang R."/>
            <person name="Briner A.E."/>
            <person name="Felis G.E."/>
            <person name="de Vos W.M."/>
            <person name="Barrangou R."/>
            <person name="Klaenhammer T.R."/>
            <person name="Caufield P.W."/>
            <person name="Cui Y."/>
            <person name="Zhang H."/>
            <person name="O'Toole P.W."/>
        </authorList>
    </citation>
    <scope>NUCLEOTIDE SEQUENCE [LARGE SCALE GENOMIC DNA]</scope>
    <source>
        <strain evidence="4 5">DSM 16982</strain>
    </source>
</reference>
<proteinExistence type="predicted"/>
<feature type="region of interest" description="Disordered" evidence="1">
    <location>
        <begin position="456"/>
        <end position="494"/>
    </location>
</feature>
<gene>
    <name evidence="4" type="ORF">FD31_GL002423</name>
</gene>
<evidence type="ECO:0000256" key="2">
    <source>
        <dbReference type="SAM" id="SignalP"/>
    </source>
</evidence>